<keyword evidence="4 6" id="KW-0472">Membrane</keyword>
<keyword evidence="2 6" id="KW-0812">Transmembrane</keyword>
<feature type="transmembrane region" description="Helical" evidence="6">
    <location>
        <begin position="139"/>
        <end position="159"/>
    </location>
</feature>
<dbReference type="PANTHER" id="PTHR22911:SF6">
    <property type="entry name" value="SOLUTE CARRIER FAMILY 35 MEMBER G1"/>
    <property type="match status" value="1"/>
</dbReference>
<comment type="subcellular location">
    <subcellularLocation>
        <location evidence="1">Membrane</location>
        <topology evidence="1">Multi-pass membrane protein</topology>
    </subcellularLocation>
</comment>
<evidence type="ECO:0000313" key="9">
    <source>
        <dbReference type="Proteomes" id="UP001152320"/>
    </source>
</evidence>
<accession>A0A9Q0YGT4</accession>
<dbReference type="OrthoDB" id="306876at2759"/>
<dbReference type="PANTHER" id="PTHR22911">
    <property type="entry name" value="ACYL-MALONYL CONDENSING ENZYME-RELATED"/>
    <property type="match status" value="1"/>
</dbReference>
<keyword evidence="9" id="KW-1185">Reference proteome</keyword>
<dbReference type="SUPFAM" id="SSF103481">
    <property type="entry name" value="Multidrug resistance efflux transporter EmrE"/>
    <property type="match status" value="2"/>
</dbReference>
<comment type="caution">
    <text evidence="8">The sequence shown here is derived from an EMBL/GenBank/DDBJ whole genome shotgun (WGS) entry which is preliminary data.</text>
</comment>
<dbReference type="GO" id="GO:0016020">
    <property type="term" value="C:membrane"/>
    <property type="evidence" value="ECO:0007669"/>
    <property type="project" value="UniProtKB-SubCell"/>
</dbReference>
<feature type="transmembrane region" description="Helical" evidence="6">
    <location>
        <begin position="28"/>
        <end position="49"/>
    </location>
</feature>
<keyword evidence="3 6" id="KW-1133">Transmembrane helix</keyword>
<feature type="transmembrane region" description="Helical" evidence="6">
    <location>
        <begin position="245"/>
        <end position="264"/>
    </location>
</feature>
<feature type="transmembrane region" description="Helical" evidence="6">
    <location>
        <begin position="179"/>
        <end position="201"/>
    </location>
</feature>
<evidence type="ECO:0000256" key="2">
    <source>
        <dbReference type="ARBA" id="ARBA00022692"/>
    </source>
</evidence>
<organism evidence="8 9">
    <name type="scientific">Holothuria leucospilota</name>
    <name type="common">Black long sea cucumber</name>
    <name type="synonym">Mertensiothuria leucospilota</name>
    <dbReference type="NCBI Taxonomy" id="206669"/>
    <lineage>
        <taxon>Eukaryota</taxon>
        <taxon>Metazoa</taxon>
        <taxon>Echinodermata</taxon>
        <taxon>Eleutherozoa</taxon>
        <taxon>Echinozoa</taxon>
        <taxon>Holothuroidea</taxon>
        <taxon>Aspidochirotacea</taxon>
        <taxon>Aspidochirotida</taxon>
        <taxon>Holothuriidae</taxon>
        <taxon>Holothuria</taxon>
    </lineage>
</organism>
<dbReference type="AlphaFoldDB" id="A0A9Q0YGT4"/>
<name>A0A9Q0YGT4_HOLLE</name>
<evidence type="ECO:0000256" key="5">
    <source>
        <dbReference type="SAM" id="MobiDB-lite"/>
    </source>
</evidence>
<feature type="domain" description="EamA" evidence="7">
    <location>
        <begin position="184"/>
        <end position="315"/>
    </location>
</feature>
<sequence length="356" mass="39547">MEEEEHLSHTQGSCYNSFLRRVYNYRGFIFAFAAATGYACTSTTVSALSDDVSSTTIVFVRVLMSMLLSLIVLCYKGIPILPSSKREFLFHCVNTVVTLVMMCTQYYAYHHMPPADACAIIDSYVAFAGLFGRLFLKEAFGFFEAFMVLFTILGVVLVSRPEFIFGPTDVDGVDELKGGLVPTLSALTCAVTMALLLVVFRKMGKQDIHAMKTVFYNCALSCLLLVGPITLLGQWELPNTYKERSFVVIAGLFAFSAYVLVYLASAVENAVYVSLVLLNEVYIVFTLGTVFLDYKPHWVSTIGIVLIVGSSVVLSVKKIFDSKKENSKKKERNAEEEKKSQDRESQYALTGKITSV</sequence>
<dbReference type="InterPro" id="IPR037185">
    <property type="entry name" value="EmrE-like"/>
</dbReference>
<feature type="transmembrane region" description="Helical" evidence="6">
    <location>
        <begin position="298"/>
        <end position="320"/>
    </location>
</feature>
<feature type="transmembrane region" description="Helical" evidence="6">
    <location>
        <begin position="213"/>
        <end position="233"/>
    </location>
</feature>
<evidence type="ECO:0000313" key="8">
    <source>
        <dbReference type="EMBL" id="KAJ8019947.1"/>
    </source>
</evidence>
<feature type="transmembrane region" description="Helical" evidence="6">
    <location>
        <begin position="271"/>
        <end position="292"/>
    </location>
</feature>
<protein>
    <submittedName>
        <fullName evidence="8">Solute carrier family 35 member G1</fullName>
    </submittedName>
</protein>
<dbReference type="Pfam" id="PF00892">
    <property type="entry name" value="EamA"/>
    <property type="match status" value="2"/>
</dbReference>
<evidence type="ECO:0000256" key="6">
    <source>
        <dbReference type="SAM" id="Phobius"/>
    </source>
</evidence>
<dbReference type="InterPro" id="IPR000620">
    <property type="entry name" value="EamA_dom"/>
</dbReference>
<feature type="transmembrane region" description="Helical" evidence="6">
    <location>
        <begin position="55"/>
        <end position="76"/>
    </location>
</feature>
<feature type="transmembrane region" description="Helical" evidence="6">
    <location>
        <begin position="88"/>
        <end position="108"/>
    </location>
</feature>
<evidence type="ECO:0000259" key="7">
    <source>
        <dbReference type="Pfam" id="PF00892"/>
    </source>
</evidence>
<proteinExistence type="predicted"/>
<feature type="region of interest" description="Disordered" evidence="5">
    <location>
        <begin position="323"/>
        <end position="356"/>
    </location>
</feature>
<reference evidence="8" key="1">
    <citation type="submission" date="2021-10" db="EMBL/GenBank/DDBJ databases">
        <title>Tropical sea cucumber genome reveals ecological adaptation and Cuvierian tubules defense mechanism.</title>
        <authorList>
            <person name="Chen T."/>
        </authorList>
    </citation>
    <scope>NUCLEOTIDE SEQUENCE</scope>
    <source>
        <strain evidence="8">Nanhai2018</strain>
        <tissue evidence="8">Muscle</tissue>
    </source>
</reference>
<evidence type="ECO:0000256" key="4">
    <source>
        <dbReference type="ARBA" id="ARBA00023136"/>
    </source>
</evidence>
<gene>
    <name evidence="8" type="ORF">HOLleu_41738</name>
</gene>
<evidence type="ECO:0000256" key="3">
    <source>
        <dbReference type="ARBA" id="ARBA00022989"/>
    </source>
</evidence>
<feature type="transmembrane region" description="Helical" evidence="6">
    <location>
        <begin position="114"/>
        <end position="132"/>
    </location>
</feature>
<dbReference type="Proteomes" id="UP001152320">
    <property type="component" value="Chromosome 23"/>
</dbReference>
<evidence type="ECO:0000256" key="1">
    <source>
        <dbReference type="ARBA" id="ARBA00004141"/>
    </source>
</evidence>
<dbReference type="EMBL" id="JAIZAY010000023">
    <property type="protein sequence ID" value="KAJ8019947.1"/>
    <property type="molecule type" value="Genomic_DNA"/>
</dbReference>
<feature type="compositionally biased region" description="Basic and acidic residues" evidence="5">
    <location>
        <begin position="332"/>
        <end position="345"/>
    </location>
</feature>
<feature type="domain" description="EamA" evidence="7">
    <location>
        <begin position="27"/>
        <end position="159"/>
    </location>
</feature>